<evidence type="ECO:0000313" key="2">
    <source>
        <dbReference type="Proteomes" id="UP000234681"/>
    </source>
</evidence>
<reference evidence="1 2" key="1">
    <citation type="submission" date="2005-07" db="EMBL/GenBank/DDBJ databases">
        <authorList>
            <person name="Mural R.J."/>
            <person name="Li P.W."/>
            <person name="Adams M.D."/>
            <person name="Amanatides P.G."/>
            <person name="Baden-Tillson H."/>
            <person name="Barnstead M."/>
            <person name="Chin S.H."/>
            <person name="Dew I."/>
            <person name="Evans C.A."/>
            <person name="Ferriera S."/>
            <person name="Flanigan M."/>
            <person name="Fosler C."/>
            <person name="Glodek A."/>
            <person name="Gu Z."/>
            <person name="Holt R.A."/>
            <person name="Jennings D."/>
            <person name="Kraft C.L."/>
            <person name="Lu F."/>
            <person name="Nguyen T."/>
            <person name="Nusskern D.R."/>
            <person name="Pfannkoch C.M."/>
            <person name="Sitter C."/>
            <person name="Sutton G.G."/>
            <person name="Venter J.C."/>
            <person name="Wang Z."/>
            <person name="Woodage T."/>
            <person name="Zheng X.H."/>
            <person name="Zhong F."/>
        </authorList>
    </citation>
    <scope>NUCLEOTIDE SEQUENCE [LARGE SCALE GENOMIC DNA]</scope>
    <source>
        <strain>BN</strain>
        <strain evidence="2">Sprague-Dawley</strain>
    </source>
</reference>
<organism evidence="1 2">
    <name type="scientific">Rattus norvegicus</name>
    <name type="common">Rat</name>
    <dbReference type="NCBI Taxonomy" id="10116"/>
    <lineage>
        <taxon>Eukaryota</taxon>
        <taxon>Metazoa</taxon>
        <taxon>Chordata</taxon>
        <taxon>Craniata</taxon>
        <taxon>Vertebrata</taxon>
        <taxon>Euteleostomi</taxon>
        <taxon>Mammalia</taxon>
        <taxon>Eutheria</taxon>
        <taxon>Euarchontoglires</taxon>
        <taxon>Glires</taxon>
        <taxon>Rodentia</taxon>
        <taxon>Myomorpha</taxon>
        <taxon>Muroidea</taxon>
        <taxon>Muridae</taxon>
        <taxon>Murinae</taxon>
        <taxon>Rattus</taxon>
    </lineage>
</organism>
<gene>
    <name evidence="1" type="ORF">rCG_34744</name>
</gene>
<dbReference type="EMBL" id="CH473948">
    <property type="protein sequence ID" value="EDM06534.1"/>
    <property type="molecule type" value="Genomic_DNA"/>
</dbReference>
<name>A6HKH9_RAT</name>
<sequence>MWEESEQARVRSPSWGCWWRHSKAPPAAMTGATRKWGRAAEEQRSKFPTSPVHILWILELKSRGHLRPADFEDGFGQEAQWGPLRRMLMPR</sequence>
<accession>A6HKH9</accession>
<dbReference type="AlphaFoldDB" id="A6HKH9"/>
<protein>
    <submittedName>
        <fullName evidence="1">RCG34744</fullName>
    </submittedName>
</protein>
<dbReference type="Proteomes" id="UP000234681">
    <property type="component" value="Chromosome 10"/>
</dbReference>
<evidence type="ECO:0000313" key="1">
    <source>
        <dbReference type="EMBL" id="EDM06534.1"/>
    </source>
</evidence>
<proteinExistence type="predicted"/>